<dbReference type="Gene3D" id="1.10.287.470">
    <property type="entry name" value="Helix hairpin bin"/>
    <property type="match status" value="1"/>
</dbReference>
<dbReference type="PANTHER" id="PTHR32347:SF23">
    <property type="entry name" value="BLL5650 PROTEIN"/>
    <property type="match status" value="1"/>
</dbReference>
<evidence type="ECO:0000256" key="1">
    <source>
        <dbReference type="ARBA" id="ARBA00004196"/>
    </source>
</evidence>
<proteinExistence type="predicted"/>
<reference evidence="4 5" key="1">
    <citation type="journal article" date="2020" name="G3 (Bethesda)">
        <title>CeMbio - The Caenorhabditis elegans Microbiome Resource.</title>
        <authorList>
            <person name="Dirksen P."/>
            <person name="Assie A."/>
            <person name="Zimmermann J."/>
            <person name="Zhang F."/>
            <person name="Tietje A.M."/>
            <person name="Marsh S.A."/>
            <person name="Felix M.A."/>
            <person name="Shapira M."/>
            <person name="Kaleta C."/>
            <person name="Schulenburg H."/>
            <person name="Samuel B."/>
        </authorList>
    </citation>
    <scope>NUCLEOTIDE SEQUENCE [LARGE SCALE GENOMIC DNA]</scope>
    <source>
        <strain evidence="4 5">BIGb0170</strain>
    </source>
</reference>
<dbReference type="InterPro" id="IPR050465">
    <property type="entry name" value="UPF0194_transport"/>
</dbReference>
<feature type="coiled-coil region" evidence="3">
    <location>
        <begin position="100"/>
        <end position="127"/>
    </location>
</feature>
<dbReference type="EMBL" id="CP058555">
    <property type="protein sequence ID" value="QMV67010.1"/>
    <property type="molecule type" value="Genomic_DNA"/>
</dbReference>
<comment type="subcellular location">
    <subcellularLocation>
        <location evidence="1">Cell envelope</location>
    </subcellularLocation>
</comment>
<dbReference type="Proteomes" id="UP000515450">
    <property type="component" value="Chromosome"/>
</dbReference>
<name>A0A7G5DZ35_9SPHI</name>
<dbReference type="PANTHER" id="PTHR32347">
    <property type="entry name" value="EFFLUX SYSTEM COMPONENT YKNX-RELATED"/>
    <property type="match status" value="1"/>
</dbReference>
<dbReference type="GO" id="GO:0030313">
    <property type="term" value="C:cell envelope"/>
    <property type="evidence" value="ECO:0007669"/>
    <property type="project" value="UniProtKB-SubCell"/>
</dbReference>
<dbReference type="PROSITE" id="PS51257">
    <property type="entry name" value="PROKAR_LIPOPROTEIN"/>
    <property type="match status" value="1"/>
</dbReference>
<accession>A0A7G5DZ35</accession>
<dbReference type="SUPFAM" id="SSF111369">
    <property type="entry name" value="HlyD-like secretion proteins"/>
    <property type="match status" value="1"/>
</dbReference>
<evidence type="ECO:0000256" key="2">
    <source>
        <dbReference type="ARBA" id="ARBA00023054"/>
    </source>
</evidence>
<sequence length="312" mass="34184">MKKISILIATILLLSSCGEQEKKAKDQQETIDRSAAQITEVVGVGKVEPESKIVNLAATSGGIVTQVFKTDGDSVTGGEKLVQLENETERLKISEIRSHMKTQSSQIALEKNNIKDAEAKLVNKKKLLVTTKNLVNKGAETIQVYDDLETDVKTLTVSLEKSKINVQMAESKLQEIAGQLRTAEAEAEKKVLRAPTAGKVLNMQVTQGGALNQYATYAEFAPEGALIIRSEVDELFSQKLKVGQQVSIRYAGSQEVIAKGTIKMLSPYLKKKSLFSEKANDQEDRRVREIKISIQGNPGLVINSKVECVINL</sequence>
<dbReference type="RefSeq" id="WP_182331477.1">
    <property type="nucleotide sequence ID" value="NZ_CP058555.1"/>
</dbReference>
<keyword evidence="5" id="KW-1185">Reference proteome</keyword>
<evidence type="ECO:0000313" key="4">
    <source>
        <dbReference type="EMBL" id="QMV67010.1"/>
    </source>
</evidence>
<protein>
    <submittedName>
        <fullName evidence="4">HlyD family efflux transporter periplasmic adaptor subunit</fullName>
    </submittedName>
</protein>
<feature type="coiled-coil region" evidence="3">
    <location>
        <begin position="159"/>
        <end position="186"/>
    </location>
</feature>
<evidence type="ECO:0000313" key="5">
    <source>
        <dbReference type="Proteomes" id="UP000515450"/>
    </source>
</evidence>
<dbReference type="Gene3D" id="2.40.50.100">
    <property type="match status" value="1"/>
</dbReference>
<organism evidence="4 5">
    <name type="scientific">Sphingobacterium paramultivorum</name>
    <dbReference type="NCBI Taxonomy" id="2886510"/>
    <lineage>
        <taxon>Bacteria</taxon>
        <taxon>Pseudomonadati</taxon>
        <taxon>Bacteroidota</taxon>
        <taxon>Sphingobacteriia</taxon>
        <taxon>Sphingobacteriales</taxon>
        <taxon>Sphingobacteriaceae</taxon>
        <taxon>Sphingobacterium</taxon>
    </lineage>
</organism>
<evidence type="ECO:0000256" key="3">
    <source>
        <dbReference type="SAM" id="Coils"/>
    </source>
</evidence>
<dbReference type="AlphaFoldDB" id="A0A7G5DZ35"/>
<gene>
    <name evidence="4" type="ORF">HS960_04790</name>
</gene>
<keyword evidence="2 3" id="KW-0175">Coiled coil</keyword>